<dbReference type="InterPro" id="IPR051415">
    <property type="entry name" value="LAAT-1"/>
</dbReference>
<gene>
    <name evidence="7" type="ORF">Ahy_A06g028875</name>
</gene>
<feature type="transmembrane region" description="Helical" evidence="6">
    <location>
        <begin position="320"/>
        <end position="340"/>
    </location>
</feature>
<reference evidence="7 8" key="1">
    <citation type="submission" date="2019-01" db="EMBL/GenBank/DDBJ databases">
        <title>Sequencing of cultivated peanut Arachis hypogaea provides insights into genome evolution and oil improvement.</title>
        <authorList>
            <person name="Chen X."/>
        </authorList>
    </citation>
    <scope>NUCLEOTIDE SEQUENCE [LARGE SCALE GENOMIC DNA]</scope>
    <source>
        <strain evidence="8">cv. Fuhuasheng</strain>
        <tissue evidence="7">Leaves</tissue>
    </source>
</reference>
<dbReference type="FunFam" id="1.20.1280.290:FF:000009">
    <property type="entry name" value="PQ loop repeat family protein"/>
    <property type="match status" value="1"/>
</dbReference>
<dbReference type="Gene3D" id="1.20.1280.290">
    <property type="match status" value="2"/>
</dbReference>
<dbReference type="Pfam" id="PF04193">
    <property type="entry name" value="PQ-loop"/>
    <property type="match status" value="2"/>
</dbReference>
<keyword evidence="2 6" id="KW-0812">Transmembrane</keyword>
<evidence type="ECO:0000256" key="4">
    <source>
        <dbReference type="ARBA" id="ARBA00023136"/>
    </source>
</evidence>
<comment type="caution">
    <text evidence="7">The sequence shown here is derived from an EMBL/GenBank/DDBJ whole genome shotgun (WGS) entry which is preliminary data.</text>
</comment>
<feature type="transmembrane region" description="Helical" evidence="6">
    <location>
        <begin position="281"/>
        <end position="299"/>
    </location>
</feature>
<sequence length="389" mass="43137">MTMRALEGFSLYHMSSSTRETASYILGVISVIVWVIAEIPQIITNYTAKSAKGLSLTFLFTWVIGDIFNLLGCILEPATLPTQLYVAVLYTIITIALGSQTIYYEHIYHGQKYKRQHEPETSEIFRRSNSAEQKASDAEHNDEYDDFSDGAKMSSPIPFPGQPQSPNSELFYQSARYLSKSFTPTAGSVLAQRASPTSSYVGSIHEGLLGSAAIRQSAPAIKIKSTFCLVSTLTFLGAINFLQSLDRRIDPLISNPRQEVVIYVGRKLFQVGGEQMLEEGLAGSLGTLLGWAMTFIYLGGRLPQICLNIRRGHAEGLNPLMFLFALMGNATYVGSILVISLEWSRIKPNLPWLVDAGGCVLLDGFILMQFMYFRFWSSPQSDYKPLTVA</sequence>
<keyword evidence="4 6" id="KW-0472">Membrane</keyword>
<dbReference type="Proteomes" id="UP000289738">
    <property type="component" value="Chromosome A06"/>
</dbReference>
<keyword evidence="8" id="KW-1185">Reference proteome</keyword>
<dbReference type="GO" id="GO:0015174">
    <property type="term" value="F:basic amino acid transmembrane transporter activity"/>
    <property type="evidence" value="ECO:0007669"/>
    <property type="project" value="UniProtKB-ARBA"/>
</dbReference>
<dbReference type="SMR" id="A0A445CS03"/>
<dbReference type="FunFam" id="1.20.1280.290:FF:000012">
    <property type="entry name" value="Vacuolar membrane PQ loop repeat protein"/>
    <property type="match status" value="1"/>
</dbReference>
<comment type="subcellular location">
    <subcellularLocation>
        <location evidence="1">Membrane</location>
        <topology evidence="1">Multi-pass membrane protein</topology>
    </subcellularLocation>
</comment>
<proteinExistence type="predicted"/>
<dbReference type="Gramene" id="arahy.Tifrunner.gnm2.ann2.Ah06g269200.1">
    <property type="protein sequence ID" value="arahy.Tifrunner.gnm2.ann2.Ah06g269200.1-CDS"/>
    <property type="gene ID" value="arahy.Tifrunner.gnm2.ann2.Ah06g269200"/>
</dbReference>
<dbReference type="AlphaFoldDB" id="A0A445CS03"/>
<feature type="transmembrane region" description="Helical" evidence="6">
    <location>
        <begin position="84"/>
        <end position="104"/>
    </location>
</feature>
<feature type="transmembrane region" description="Helical" evidence="6">
    <location>
        <begin position="56"/>
        <end position="78"/>
    </location>
</feature>
<dbReference type="OrthoDB" id="8048523at2759"/>
<accession>A0A445CS03</accession>
<evidence type="ECO:0000313" key="8">
    <source>
        <dbReference type="Proteomes" id="UP000289738"/>
    </source>
</evidence>
<dbReference type="STRING" id="3818.A0A445CS03"/>
<keyword evidence="3 6" id="KW-1133">Transmembrane helix</keyword>
<feature type="transmembrane region" description="Helical" evidence="6">
    <location>
        <begin position="352"/>
        <end position="373"/>
    </location>
</feature>
<evidence type="ECO:0000256" key="3">
    <source>
        <dbReference type="ARBA" id="ARBA00022989"/>
    </source>
</evidence>
<dbReference type="SMART" id="SM00679">
    <property type="entry name" value="CTNS"/>
    <property type="match status" value="2"/>
</dbReference>
<dbReference type="GO" id="GO:0098852">
    <property type="term" value="C:lytic vacuole membrane"/>
    <property type="evidence" value="ECO:0007669"/>
    <property type="project" value="UniProtKB-ARBA"/>
</dbReference>
<feature type="region of interest" description="Disordered" evidence="5">
    <location>
        <begin position="118"/>
        <end position="147"/>
    </location>
</feature>
<evidence type="ECO:0000313" key="7">
    <source>
        <dbReference type="EMBL" id="RYR53664.1"/>
    </source>
</evidence>
<evidence type="ECO:0000256" key="1">
    <source>
        <dbReference type="ARBA" id="ARBA00004141"/>
    </source>
</evidence>
<dbReference type="EMBL" id="SDMP01000006">
    <property type="protein sequence ID" value="RYR53664.1"/>
    <property type="molecule type" value="Genomic_DNA"/>
</dbReference>
<dbReference type="InterPro" id="IPR006603">
    <property type="entry name" value="PQ-loop_rpt"/>
</dbReference>
<organism evidence="7 8">
    <name type="scientific">Arachis hypogaea</name>
    <name type="common">Peanut</name>
    <dbReference type="NCBI Taxonomy" id="3818"/>
    <lineage>
        <taxon>Eukaryota</taxon>
        <taxon>Viridiplantae</taxon>
        <taxon>Streptophyta</taxon>
        <taxon>Embryophyta</taxon>
        <taxon>Tracheophyta</taxon>
        <taxon>Spermatophyta</taxon>
        <taxon>Magnoliopsida</taxon>
        <taxon>eudicotyledons</taxon>
        <taxon>Gunneridae</taxon>
        <taxon>Pentapetalae</taxon>
        <taxon>rosids</taxon>
        <taxon>fabids</taxon>
        <taxon>Fabales</taxon>
        <taxon>Fabaceae</taxon>
        <taxon>Papilionoideae</taxon>
        <taxon>50 kb inversion clade</taxon>
        <taxon>dalbergioids sensu lato</taxon>
        <taxon>Dalbergieae</taxon>
        <taxon>Pterocarpus clade</taxon>
        <taxon>Arachis</taxon>
    </lineage>
</organism>
<evidence type="ECO:0000256" key="5">
    <source>
        <dbReference type="SAM" id="MobiDB-lite"/>
    </source>
</evidence>
<name>A0A445CS03_ARAHY</name>
<evidence type="ECO:0008006" key="9">
    <source>
        <dbReference type="Google" id="ProtNLM"/>
    </source>
</evidence>
<dbReference type="PANTHER" id="PTHR16201:SF44">
    <property type="entry name" value="SEVEN TRANSMEMBRANE PROTEIN 1"/>
    <property type="match status" value="1"/>
</dbReference>
<evidence type="ECO:0000256" key="6">
    <source>
        <dbReference type="SAM" id="Phobius"/>
    </source>
</evidence>
<protein>
    <recommendedName>
        <fullName evidence="9">Vacuolar amino acid transporter YPQ1</fullName>
    </recommendedName>
</protein>
<feature type="transmembrane region" description="Helical" evidence="6">
    <location>
        <begin position="22"/>
        <end position="44"/>
    </location>
</feature>
<evidence type="ECO:0000256" key="2">
    <source>
        <dbReference type="ARBA" id="ARBA00022692"/>
    </source>
</evidence>
<dbReference type="PANTHER" id="PTHR16201">
    <property type="entry name" value="SEVEN TRANSMEMBRANE PROTEIN 1-RELATED"/>
    <property type="match status" value="1"/>
</dbReference>